<evidence type="ECO:0000256" key="4">
    <source>
        <dbReference type="ARBA" id="ARBA00023002"/>
    </source>
</evidence>
<evidence type="ECO:0000256" key="3">
    <source>
        <dbReference type="ARBA" id="ARBA00022827"/>
    </source>
</evidence>
<comment type="caution">
    <text evidence="7">The sequence shown here is derived from an EMBL/GenBank/DDBJ whole genome shotgun (WGS) entry which is preliminary data.</text>
</comment>
<protein>
    <submittedName>
        <fullName evidence="7">Ferredoxin reductase</fullName>
    </submittedName>
</protein>
<evidence type="ECO:0000259" key="6">
    <source>
        <dbReference type="Pfam" id="PF14759"/>
    </source>
</evidence>
<dbReference type="Pfam" id="PF14759">
    <property type="entry name" value="Reductase_C"/>
    <property type="match status" value="1"/>
</dbReference>
<evidence type="ECO:0000313" key="7">
    <source>
        <dbReference type="EMBL" id="GGB81474.1"/>
    </source>
</evidence>
<keyword evidence="3" id="KW-0274">FAD</keyword>
<organism evidence="7 8">
    <name type="scientific">Henriciella pelagia</name>
    <dbReference type="NCBI Taxonomy" id="1977912"/>
    <lineage>
        <taxon>Bacteria</taxon>
        <taxon>Pseudomonadati</taxon>
        <taxon>Pseudomonadota</taxon>
        <taxon>Alphaproteobacteria</taxon>
        <taxon>Hyphomonadales</taxon>
        <taxon>Hyphomonadaceae</taxon>
        <taxon>Henriciella</taxon>
    </lineage>
</organism>
<evidence type="ECO:0000313" key="8">
    <source>
        <dbReference type="Proteomes" id="UP000628854"/>
    </source>
</evidence>
<keyword evidence="4" id="KW-0560">Oxidoreductase</keyword>
<dbReference type="PANTHER" id="PTHR43557">
    <property type="entry name" value="APOPTOSIS-INDUCING FACTOR 1"/>
    <property type="match status" value="1"/>
</dbReference>
<reference evidence="8" key="1">
    <citation type="journal article" date="2019" name="Int. J. Syst. Evol. Microbiol.">
        <title>The Global Catalogue of Microorganisms (GCM) 10K type strain sequencing project: providing services to taxonomists for standard genome sequencing and annotation.</title>
        <authorList>
            <consortium name="The Broad Institute Genomics Platform"/>
            <consortium name="The Broad Institute Genome Sequencing Center for Infectious Disease"/>
            <person name="Wu L."/>
            <person name="Ma J."/>
        </authorList>
    </citation>
    <scope>NUCLEOTIDE SEQUENCE [LARGE SCALE GENOMIC DNA]</scope>
    <source>
        <strain evidence="8">CGMCC 1.15928</strain>
    </source>
</reference>
<dbReference type="EMBL" id="BMKF01000003">
    <property type="protein sequence ID" value="GGB81474.1"/>
    <property type="molecule type" value="Genomic_DNA"/>
</dbReference>
<dbReference type="Pfam" id="PF07992">
    <property type="entry name" value="Pyr_redox_2"/>
    <property type="match status" value="1"/>
</dbReference>
<dbReference type="InterPro" id="IPR050446">
    <property type="entry name" value="FAD-oxidoreductase/Apoptosis"/>
</dbReference>
<dbReference type="InterPro" id="IPR036188">
    <property type="entry name" value="FAD/NAD-bd_sf"/>
</dbReference>
<dbReference type="InterPro" id="IPR016156">
    <property type="entry name" value="FAD/NAD-linked_Rdtase_dimer_sf"/>
</dbReference>
<dbReference type="Gene3D" id="3.30.390.30">
    <property type="match status" value="1"/>
</dbReference>
<evidence type="ECO:0000256" key="2">
    <source>
        <dbReference type="ARBA" id="ARBA00022630"/>
    </source>
</evidence>
<accession>A0ABQ1JZH3</accession>
<dbReference type="InterPro" id="IPR028202">
    <property type="entry name" value="Reductase_C"/>
</dbReference>
<dbReference type="Proteomes" id="UP000628854">
    <property type="component" value="Unassembled WGS sequence"/>
</dbReference>
<dbReference type="SUPFAM" id="SSF55424">
    <property type="entry name" value="FAD/NAD-linked reductases, dimerisation (C-terminal) domain"/>
    <property type="match status" value="1"/>
</dbReference>
<comment type="cofactor">
    <cofactor evidence="1">
        <name>FAD</name>
        <dbReference type="ChEBI" id="CHEBI:57692"/>
    </cofactor>
</comment>
<name>A0ABQ1JZH3_9PROT</name>
<dbReference type="RefSeq" id="WP_084394763.1">
    <property type="nucleotide sequence ID" value="NZ_BMKF01000003.1"/>
</dbReference>
<dbReference type="PRINTS" id="PR00411">
    <property type="entry name" value="PNDRDTASEI"/>
</dbReference>
<dbReference type="SUPFAM" id="SSF51905">
    <property type="entry name" value="FAD/NAD(P)-binding domain"/>
    <property type="match status" value="2"/>
</dbReference>
<dbReference type="PANTHER" id="PTHR43557:SF2">
    <property type="entry name" value="RIESKE DOMAIN-CONTAINING PROTEIN-RELATED"/>
    <property type="match status" value="1"/>
</dbReference>
<keyword evidence="2" id="KW-0285">Flavoprotein</keyword>
<dbReference type="InterPro" id="IPR023753">
    <property type="entry name" value="FAD/NAD-binding_dom"/>
</dbReference>
<gene>
    <name evidence="7" type="ORF">GCM10011503_32840</name>
</gene>
<feature type="domain" description="Reductase C-terminal" evidence="6">
    <location>
        <begin position="323"/>
        <end position="391"/>
    </location>
</feature>
<keyword evidence="8" id="KW-1185">Reference proteome</keyword>
<proteinExistence type="predicted"/>
<sequence>MNTTVIIGNGVAGTNAAATLRMNGYEGAIKLIGDEVSLPYQRPPLSKAWLQGPDRPQPTLIRPLSFYEDNRIDLMRARKVVKIDRNKRRIHFADGKTMKFNTLILATGASPRRLNAKGANLKGIHYLRDLGDSARLRQALSDPGCRDVAIIGAGVIGLEVASAAVNLGRTVTVVEAAARAMARVASPATTNFVTQKLKDAGVQFLFNQKIERFGAAERRVSSIHLGDGSQIKTDLVLAGIGATPNIALAEAAGLECDNGICVDQDMRTSDSEIFAIGDCARGENEFASGKLRIETIHNATTQAQIAAAAICNKERPTPVPPRFWSDLKDMKVQAVGISSGYDLVRSNASQHPSTLETHLKCGERLIAAEIVNLPIRQSALARAISPRIPVDTQ</sequence>
<dbReference type="PRINTS" id="PR00368">
    <property type="entry name" value="FADPNR"/>
</dbReference>
<evidence type="ECO:0000256" key="1">
    <source>
        <dbReference type="ARBA" id="ARBA00001974"/>
    </source>
</evidence>
<dbReference type="Gene3D" id="3.50.50.60">
    <property type="entry name" value="FAD/NAD(P)-binding domain"/>
    <property type="match status" value="2"/>
</dbReference>
<feature type="domain" description="FAD/NAD(P)-binding" evidence="5">
    <location>
        <begin position="4"/>
        <end position="303"/>
    </location>
</feature>
<evidence type="ECO:0000259" key="5">
    <source>
        <dbReference type="Pfam" id="PF07992"/>
    </source>
</evidence>